<dbReference type="InterPro" id="IPR002508">
    <property type="entry name" value="MurNAc-LAA_cat"/>
</dbReference>
<dbReference type="GO" id="GO:0030288">
    <property type="term" value="C:outer membrane-bounded periplasmic space"/>
    <property type="evidence" value="ECO:0007669"/>
    <property type="project" value="TreeGrafter"/>
</dbReference>
<dbReference type="PANTHER" id="PTHR30404:SF0">
    <property type="entry name" value="N-ACETYLMURAMOYL-L-ALANINE AMIDASE AMIC"/>
    <property type="match status" value="1"/>
</dbReference>
<evidence type="ECO:0000256" key="1">
    <source>
        <dbReference type="ARBA" id="ARBA00022801"/>
    </source>
</evidence>
<dbReference type="STRING" id="1324314.BVG16_02265"/>
<dbReference type="GO" id="GO:0008745">
    <property type="term" value="F:N-acetylmuramoyl-L-alanine amidase activity"/>
    <property type="evidence" value="ECO:0007669"/>
    <property type="project" value="InterPro"/>
</dbReference>
<dbReference type="Pfam" id="PF01520">
    <property type="entry name" value="Amidase_3"/>
    <property type="match status" value="1"/>
</dbReference>
<evidence type="ECO:0000313" key="4">
    <source>
        <dbReference type="EMBL" id="OPA81527.1"/>
    </source>
</evidence>
<dbReference type="SUPFAM" id="SSF53187">
    <property type="entry name" value="Zn-dependent exopeptidases"/>
    <property type="match status" value="1"/>
</dbReference>
<keyword evidence="1" id="KW-0378">Hydrolase</keyword>
<reference evidence="4 5" key="1">
    <citation type="submission" date="2017-01" db="EMBL/GenBank/DDBJ databases">
        <title>Genome analysis of Paenibacillus selenitrireducens ES3-24.</title>
        <authorList>
            <person name="Xu D."/>
            <person name="Yao R."/>
            <person name="Zheng S."/>
        </authorList>
    </citation>
    <scope>NUCLEOTIDE SEQUENCE [LARGE SCALE GENOMIC DNA]</scope>
    <source>
        <strain evidence="4 5">ES3-24</strain>
    </source>
</reference>
<keyword evidence="5" id="KW-1185">Reference proteome</keyword>
<dbReference type="GO" id="GO:0009253">
    <property type="term" value="P:peptidoglycan catabolic process"/>
    <property type="evidence" value="ECO:0007669"/>
    <property type="project" value="InterPro"/>
</dbReference>
<evidence type="ECO:0000313" key="5">
    <source>
        <dbReference type="Proteomes" id="UP000190188"/>
    </source>
</evidence>
<feature type="domain" description="MurNAc-LAA" evidence="3">
    <location>
        <begin position="124"/>
        <end position="225"/>
    </location>
</feature>
<accession>A0A1T2XNS8</accession>
<name>A0A1T2XNS8_9BACL</name>
<dbReference type="InterPro" id="IPR050695">
    <property type="entry name" value="N-acetylmuramoyl_amidase_3"/>
</dbReference>
<evidence type="ECO:0000259" key="3">
    <source>
        <dbReference type="SMART" id="SM00646"/>
    </source>
</evidence>
<dbReference type="Gene3D" id="3.40.630.40">
    <property type="entry name" value="Zn-dependent exopeptidases"/>
    <property type="match status" value="1"/>
</dbReference>
<evidence type="ECO:0000256" key="2">
    <source>
        <dbReference type="SAM" id="SignalP"/>
    </source>
</evidence>
<dbReference type="CDD" id="cd02696">
    <property type="entry name" value="MurNAc-LAA"/>
    <property type="match status" value="1"/>
</dbReference>
<feature type="chain" id="PRO_5013046457" evidence="2">
    <location>
        <begin position="24"/>
        <end position="231"/>
    </location>
</feature>
<dbReference type="SMART" id="SM00646">
    <property type="entry name" value="Ami_3"/>
    <property type="match status" value="1"/>
</dbReference>
<protein>
    <submittedName>
        <fullName evidence="4">N-acetylmuramoyl-L-alanine amidase</fullName>
    </submittedName>
</protein>
<gene>
    <name evidence="4" type="ORF">BVG16_02265</name>
</gene>
<organism evidence="4 5">
    <name type="scientific">Paenibacillus selenitireducens</name>
    <dbReference type="NCBI Taxonomy" id="1324314"/>
    <lineage>
        <taxon>Bacteria</taxon>
        <taxon>Bacillati</taxon>
        <taxon>Bacillota</taxon>
        <taxon>Bacilli</taxon>
        <taxon>Bacillales</taxon>
        <taxon>Paenibacillaceae</taxon>
        <taxon>Paenibacillus</taxon>
    </lineage>
</organism>
<dbReference type="OrthoDB" id="9772024at2"/>
<dbReference type="PANTHER" id="PTHR30404">
    <property type="entry name" value="N-ACETYLMURAMOYL-L-ALANINE AMIDASE"/>
    <property type="match status" value="1"/>
</dbReference>
<keyword evidence="2" id="KW-0732">Signal</keyword>
<comment type="caution">
    <text evidence="4">The sequence shown here is derived from an EMBL/GenBank/DDBJ whole genome shotgun (WGS) entry which is preliminary data.</text>
</comment>
<dbReference type="EMBL" id="MSZX01000001">
    <property type="protein sequence ID" value="OPA81527.1"/>
    <property type="molecule type" value="Genomic_DNA"/>
</dbReference>
<dbReference type="AlphaFoldDB" id="A0A1T2XNS8"/>
<dbReference type="PROSITE" id="PS51257">
    <property type="entry name" value="PROKAR_LIPOPROTEIN"/>
    <property type="match status" value="1"/>
</dbReference>
<proteinExistence type="predicted"/>
<dbReference type="Proteomes" id="UP000190188">
    <property type="component" value="Unassembled WGS sequence"/>
</dbReference>
<sequence>MKPFMLFILAIILALSCPLQVIAAEPNESPPDASKNIFAHPVIVIDVGHGGIDGGTSHQDLLEKNINLEIGTRLYLILQKLGIPSVLNRNGDYALSEENHWLNNKSRHRKDLAQRRQLTEEIPTELLVSLHVNWNKNRARRGPVVLYKEEGRSILLAALIQNSLNKLYGTSREIQSGKPFYLLRRVNQPAVIVETGFISNAEDRQMLCDPDKQTEIARSIAGALQNYLSVL</sequence>
<feature type="signal peptide" evidence="2">
    <location>
        <begin position="1"/>
        <end position="23"/>
    </location>
</feature>